<dbReference type="PANTHER" id="PTHR47505:SF1">
    <property type="entry name" value="DNA UTILIZATION PROTEIN YHGH"/>
    <property type="match status" value="1"/>
</dbReference>
<dbReference type="AlphaFoldDB" id="A0A3G8H4R3"/>
<protein>
    <submittedName>
        <fullName evidence="3">ComF family protein</fullName>
    </submittedName>
</protein>
<feature type="domain" description="Phosphoribosyltransferase" evidence="2">
    <location>
        <begin position="159"/>
        <end position="211"/>
    </location>
</feature>
<organism evidence="3 4">
    <name type="scientific">Cupriavidus pauculus</name>
    <dbReference type="NCBI Taxonomy" id="82633"/>
    <lineage>
        <taxon>Bacteria</taxon>
        <taxon>Pseudomonadati</taxon>
        <taxon>Pseudomonadota</taxon>
        <taxon>Betaproteobacteria</taxon>
        <taxon>Burkholderiales</taxon>
        <taxon>Burkholderiaceae</taxon>
        <taxon>Cupriavidus</taxon>
    </lineage>
</organism>
<dbReference type="Gene3D" id="3.40.50.2020">
    <property type="match status" value="1"/>
</dbReference>
<dbReference type="Proteomes" id="UP000270411">
    <property type="component" value="Chromosome 1"/>
</dbReference>
<gene>
    <name evidence="3" type="ORF">EHF44_04090</name>
</gene>
<accession>A0A3G8H4R3</accession>
<dbReference type="InterPro" id="IPR000836">
    <property type="entry name" value="PRTase_dom"/>
</dbReference>
<dbReference type="CDD" id="cd06223">
    <property type="entry name" value="PRTases_typeI"/>
    <property type="match status" value="1"/>
</dbReference>
<dbReference type="KEGG" id="cpau:EHF44_04090"/>
<evidence type="ECO:0000259" key="2">
    <source>
        <dbReference type="Pfam" id="PF00156"/>
    </source>
</evidence>
<dbReference type="InterPro" id="IPR051910">
    <property type="entry name" value="ComF/GntX_DNA_util-trans"/>
</dbReference>
<evidence type="ECO:0000313" key="3">
    <source>
        <dbReference type="EMBL" id="AZG15245.1"/>
    </source>
</evidence>
<sequence length="214" mass="22849">MPSACLACTAVQRDVVCAACAARLLQPVPRCPRCATPHSHGPCGQCADDDPIDTTLTLGDYTAPFDRLILQLKFGGQLPAAAWLAERLAHAMRDDALPDLLVPIPLSASRLAERGFNQAWEIGRPLARRLGVPASPSMLWRLRDTASQRTLDLPARLANLRQAFSVSPAARLDGLHIALVDDVMTTGATLREAARALKAHGAARVTAVAALRTP</sequence>
<reference evidence="4" key="1">
    <citation type="submission" date="2018-11" db="EMBL/GenBank/DDBJ databases">
        <title>FDA dAtabase for Regulatory Grade micrObial Sequences (FDA-ARGOS): Supporting development and validation of Infectious Disease Dx tests.</title>
        <authorList>
            <person name="Goldberg B."/>
            <person name="Campos J."/>
            <person name="Tallon L."/>
            <person name="Sadzewicz L."/>
            <person name="Zhao X."/>
            <person name="Vavikolanu K."/>
            <person name="Mehta A."/>
            <person name="Aluvathingal J."/>
            <person name="Nadendla S."/>
            <person name="Geyer C."/>
            <person name="Nandy P."/>
            <person name="Yan Y."/>
            <person name="Sichtig H."/>
        </authorList>
    </citation>
    <scope>NUCLEOTIDE SEQUENCE [LARGE SCALE GENOMIC DNA]</scope>
    <source>
        <strain evidence="4">FDAARGOS_614</strain>
    </source>
</reference>
<dbReference type="SUPFAM" id="SSF53271">
    <property type="entry name" value="PRTase-like"/>
    <property type="match status" value="1"/>
</dbReference>
<proteinExistence type="inferred from homology"/>
<dbReference type="PANTHER" id="PTHR47505">
    <property type="entry name" value="DNA UTILIZATION PROTEIN YHGH"/>
    <property type="match status" value="1"/>
</dbReference>
<dbReference type="InterPro" id="IPR029057">
    <property type="entry name" value="PRTase-like"/>
</dbReference>
<evidence type="ECO:0000256" key="1">
    <source>
        <dbReference type="ARBA" id="ARBA00008007"/>
    </source>
</evidence>
<dbReference type="Pfam" id="PF00156">
    <property type="entry name" value="Pribosyltran"/>
    <property type="match status" value="1"/>
</dbReference>
<comment type="similarity">
    <text evidence="1">Belongs to the ComF/GntX family.</text>
</comment>
<name>A0A3G8H4R3_9BURK</name>
<dbReference type="EMBL" id="CP033969">
    <property type="protein sequence ID" value="AZG15245.1"/>
    <property type="molecule type" value="Genomic_DNA"/>
</dbReference>
<dbReference type="OrthoDB" id="9793412at2"/>
<evidence type="ECO:0000313" key="4">
    <source>
        <dbReference type="Proteomes" id="UP000270411"/>
    </source>
</evidence>